<gene>
    <name evidence="1" type="ORF">MXF72_06310</name>
</gene>
<dbReference type="EMBL" id="CP095873">
    <property type="protein sequence ID" value="UPL22691.1"/>
    <property type="molecule type" value="Genomic_DNA"/>
</dbReference>
<organism evidence="1 2">
    <name type="scientific">Alcaligenes faecalis</name>
    <dbReference type="NCBI Taxonomy" id="511"/>
    <lineage>
        <taxon>Bacteria</taxon>
        <taxon>Pseudomonadati</taxon>
        <taxon>Pseudomonadota</taxon>
        <taxon>Betaproteobacteria</taxon>
        <taxon>Burkholderiales</taxon>
        <taxon>Alcaligenaceae</taxon>
        <taxon>Alcaligenes</taxon>
    </lineage>
</organism>
<dbReference type="PANTHER" id="PTHR40257:SF1">
    <property type="entry name" value="DUF1330 DOMAIN-CONTAINING PROTEIN"/>
    <property type="match status" value="1"/>
</dbReference>
<dbReference type="PANTHER" id="PTHR40257">
    <property type="match status" value="1"/>
</dbReference>
<accession>A0AAE9HE96</accession>
<sequence>MNANPEPRVYLEPTQASGRAFVMRHLQGSVTMLNLLRFRRVADYCACPELAPETPISGAEAFERYIEHTLPFLHASGGQLLFLGSGGSFLIGPEEERWDLAMLVKQQSADSFLAFADNTDYLKGLAHRSAALEDSRLLPLQEMATFSAKAA</sequence>
<reference evidence="1" key="1">
    <citation type="submission" date="2022-04" db="EMBL/GenBank/DDBJ databases">
        <title>Genomic mining of Alcaligenes faecalis D334 producing ectoin and derivatives.</title>
        <authorList>
            <person name="Doan V.T."/>
            <person name="Quach N.T."/>
            <person name="Vu T.-H.-N."/>
            <person name="Phi Q.-T."/>
        </authorList>
    </citation>
    <scope>NUCLEOTIDE SEQUENCE</scope>
    <source>
        <strain evidence="1">D334</strain>
    </source>
</reference>
<dbReference type="SUPFAM" id="SSF54909">
    <property type="entry name" value="Dimeric alpha+beta barrel"/>
    <property type="match status" value="1"/>
</dbReference>
<evidence type="ECO:0000313" key="1">
    <source>
        <dbReference type="EMBL" id="UPL22691.1"/>
    </source>
</evidence>
<dbReference type="Gene3D" id="3.30.70.100">
    <property type="match status" value="1"/>
</dbReference>
<dbReference type="Proteomes" id="UP000830925">
    <property type="component" value="Chromosome"/>
</dbReference>
<dbReference type="InterPro" id="IPR011008">
    <property type="entry name" value="Dimeric_a/b-barrel"/>
</dbReference>
<dbReference type="RefSeq" id="WP_247966632.1">
    <property type="nucleotide sequence ID" value="NZ_CP095873.1"/>
</dbReference>
<protein>
    <submittedName>
        <fullName evidence="1">DUF1330 domain-containing protein</fullName>
    </submittedName>
</protein>
<proteinExistence type="predicted"/>
<name>A0AAE9HE96_ALCFA</name>
<dbReference type="AlphaFoldDB" id="A0AAE9HE96"/>
<evidence type="ECO:0000313" key="2">
    <source>
        <dbReference type="Proteomes" id="UP000830925"/>
    </source>
</evidence>